<evidence type="ECO:0000313" key="7">
    <source>
        <dbReference type="EMBL" id="GFH46062.1"/>
    </source>
</evidence>
<evidence type="ECO:0000256" key="1">
    <source>
        <dbReference type="ARBA" id="ARBA00004138"/>
    </source>
</evidence>
<dbReference type="GO" id="GO:0035082">
    <property type="term" value="P:axoneme assembly"/>
    <property type="evidence" value="ECO:0007669"/>
    <property type="project" value="InterPro"/>
</dbReference>
<dbReference type="EMBL" id="BLLK01000022">
    <property type="protein sequence ID" value="GFH46062.1"/>
    <property type="molecule type" value="Genomic_DNA"/>
</dbReference>
<keyword evidence="5" id="KW-0966">Cell projection</keyword>
<sequence>MNPFMITSNQSYGLQLNQLKELLETTKEIDCGATENEDKEGDSSNLFLYSRESDRFGEGVQMSTYPLAKELRTKLKRRKPTASDLEGCNGQKNASNRHKSHSQVEDILKSYNHERKVENPLYTTTSNEIGGKRPSAATLSSENYSRSQSFSRSFNSMFRDCGLKM</sequence>
<gene>
    <name evidence="7" type="ORF">CTEN210_02536</name>
</gene>
<proteinExistence type="predicted"/>
<comment type="caution">
    <text evidence="7">The sequence shown here is derived from an EMBL/GenBank/DDBJ whole genome shotgun (WGS) entry which is preliminary data.</text>
</comment>
<name>A0AAD3CH82_9STRA</name>
<keyword evidence="4" id="KW-0206">Cytoskeleton</keyword>
<feature type="region of interest" description="Disordered" evidence="6">
    <location>
        <begin position="124"/>
        <end position="143"/>
    </location>
</feature>
<reference evidence="7 8" key="1">
    <citation type="journal article" date="2021" name="Sci. Rep.">
        <title>The genome of the diatom Chaetoceros tenuissimus carries an ancient integrated fragment of an extant virus.</title>
        <authorList>
            <person name="Hongo Y."/>
            <person name="Kimura K."/>
            <person name="Takaki Y."/>
            <person name="Yoshida Y."/>
            <person name="Baba S."/>
            <person name="Kobayashi G."/>
            <person name="Nagasaki K."/>
            <person name="Hano T."/>
            <person name="Tomaru Y."/>
        </authorList>
    </citation>
    <scope>NUCLEOTIDE SEQUENCE [LARGE SCALE GENOMIC DNA]</scope>
    <source>
        <strain evidence="7 8">NIES-3715</strain>
    </source>
</reference>
<organism evidence="7 8">
    <name type="scientific">Chaetoceros tenuissimus</name>
    <dbReference type="NCBI Taxonomy" id="426638"/>
    <lineage>
        <taxon>Eukaryota</taxon>
        <taxon>Sar</taxon>
        <taxon>Stramenopiles</taxon>
        <taxon>Ochrophyta</taxon>
        <taxon>Bacillariophyta</taxon>
        <taxon>Coscinodiscophyceae</taxon>
        <taxon>Chaetocerotophycidae</taxon>
        <taxon>Chaetocerotales</taxon>
        <taxon>Chaetocerotaceae</taxon>
        <taxon>Chaetoceros</taxon>
    </lineage>
</organism>
<dbReference type="Pfam" id="PF14892">
    <property type="entry name" value="PIRC1_2"/>
    <property type="match status" value="1"/>
</dbReference>
<evidence type="ECO:0000256" key="5">
    <source>
        <dbReference type="ARBA" id="ARBA00023273"/>
    </source>
</evidence>
<evidence type="ECO:0000256" key="3">
    <source>
        <dbReference type="ARBA" id="ARBA00022490"/>
    </source>
</evidence>
<evidence type="ECO:0000313" key="8">
    <source>
        <dbReference type="Proteomes" id="UP001054902"/>
    </source>
</evidence>
<keyword evidence="3" id="KW-0963">Cytoplasm</keyword>
<accession>A0AAD3CH82</accession>
<comment type="subcellular location">
    <subcellularLocation>
        <location evidence="1">Cell projection</location>
        <location evidence="1">Cilium</location>
    </subcellularLocation>
    <subcellularLocation>
        <location evidence="2">Cytoplasm</location>
        <location evidence="2">Cytoskeleton</location>
    </subcellularLocation>
</comment>
<dbReference type="InterPro" id="IPR026507">
    <property type="entry name" value="PIRC1/2"/>
</dbReference>
<evidence type="ECO:0000256" key="2">
    <source>
        <dbReference type="ARBA" id="ARBA00004245"/>
    </source>
</evidence>
<evidence type="ECO:0000256" key="6">
    <source>
        <dbReference type="SAM" id="MobiDB-lite"/>
    </source>
</evidence>
<dbReference type="Proteomes" id="UP001054902">
    <property type="component" value="Unassembled WGS sequence"/>
</dbReference>
<keyword evidence="8" id="KW-1185">Reference proteome</keyword>
<evidence type="ECO:0000256" key="4">
    <source>
        <dbReference type="ARBA" id="ARBA00023212"/>
    </source>
</evidence>
<dbReference type="AlphaFoldDB" id="A0AAD3CH82"/>
<dbReference type="GO" id="GO:0005879">
    <property type="term" value="C:axonemal microtubule"/>
    <property type="evidence" value="ECO:0007669"/>
    <property type="project" value="InterPro"/>
</dbReference>
<feature type="region of interest" description="Disordered" evidence="6">
    <location>
        <begin position="77"/>
        <end position="103"/>
    </location>
</feature>
<protein>
    <submittedName>
        <fullName evidence="7">Uncharacterized protein</fullName>
    </submittedName>
</protein>